<keyword evidence="1" id="KW-0813">Transport</keyword>
<dbReference type="GO" id="GO:0016887">
    <property type="term" value="F:ATP hydrolysis activity"/>
    <property type="evidence" value="ECO:0007669"/>
    <property type="project" value="InterPro"/>
</dbReference>
<accession>A0A1B1CJ54</accession>
<keyword evidence="2" id="KW-0547">Nucleotide-binding</keyword>
<evidence type="ECO:0000256" key="3">
    <source>
        <dbReference type="ARBA" id="ARBA00022840"/>
    </source>
</evidence>
<dbReference type="Pfam" id="PF12399">
    <property type="entry name" value="BCA_ABC_TP_C"/>
    <property type="match status" value="1"/>
</dbReference>
<dbReference type="InterPro" id="IPR003593">
    <property type="entry name" value="AAA+_ATPase"/>
</dbReference>
<geneLocation type="plasmid" evidence="5 6">
    <name>unnamed1</name>
</geneLocation>
<dbReference type="RefSeq" id="WP_065283370.1">
    <property type="nucleotide sequence ID" value="NZ_CP016287.1"/>
</dbReference>
<evidence type="ECO:0000256" key="2">
    <source>
        <dbReference type="ARBA" id="ARBA00022741"/>
    </source>
</evidence>
<dbReference type="Pfam" id="PF00005">
    <property type="entry name" value="ABC_tran"/>
    <property type="match status" value="1"/>
</dbReference>
<sequence length="234" mass="24788">MIAIDNLVVQFGGVKPINELTATLAAPIAGLIGPNGAGKTTLLNVLSGFVRPARGSVALNGDQLLDLAPLQRVRAGLRRSFQTEQVVEDLTVSGNLAAIADHVVAPLNRAAAIDAALAFVGLRTVTDKLGQSLNLFQRRLVELGKCVIGNPRLILLDEPAAGLTVEEGGMFRELVLRIPAEVGAQVLVIDHDVELIRAMCSETMVLDYGKLLALGPTEAVLADPNVRRAYLGEF</sequence>
<reference evidence="5 6" key="1">
    <citation type="submission" date="2016-06" db="EMBL/GenBank/DDBJ databases">
        <title>Microsymbionts genomes from the relict species Vavilovia formosa.</title>
        <authorList>
            <person name="Chirak E."/>
            <person name="Kimeklis A."/>
            <person name="Andronov E."/>
        </authorList>
    </citation>
    <scope>NUCLEOTIDE SEQUENCE [LARGE SCALE GENOMIC DNA]</scope>
    <source>
        <strain evidence="5 6">Vaf10</strain>
        <plasmid evidence="6">Plasmid unnamed1</plasmid>
    </source>
</reference>
<dbReference type="GO" id="GO:0005524">
    <property type="term" value="F:ATP binding"/>
    <property type="evidence" value="ECO:0007669"/>
    <property type="project" value="UniProtKB-KW"/>
</dbReference>
<organism evidence="5 6">
    <name type="scientific">Rhizobium leguminosarum</name>
    <dbReference type="NCBI Taxonomy" id="384"/>
    <lineage>
        <taxon>Bacteria</taxon>
        <taxon>Pseudomonadati</taxon>
        <taxon>Pseudomonadota</taxon>
        <taxon>Alphaproteobacteria</taxon>
        <taxon>Hyphomicrobiales</taxon>
        <taxon>Rhizobiaceae</taxon>
        <taxon>Rhizobium/Agrobacterium group</taxon>
        <taxon>Rhizobium</taxon>
    </lineage>
</organism>
<dbReference type="Proteomes" id="UP000092691">
    <property type="component" value="Plasmid unnamed1"/>
</dbReference>
<keyword evidence="5" id="KW-0614">Plasmid</keyword>
<dbReference type="PANTHER" id="PTHR45772:SF1">
    <property type="entry name" value="ABC TRANSPORTER ATP-BINDING PROTEIN"/>
    <property type="match status" value="1"/>
</dbReference>
<gene>
    <name evidence="5" type="ORF">BA011_29055</name>
</gene>
<dbReference type="InterPro" id="IPR051120">
    <property type="entry name" value="ABC_AA/LPS_Transport"/>
</dbReference>
<evidence type="ECO:0000259" key="4">
    <source>
        <dbReference type="PROSITE" id="PS50893"/>
    </source>
</evidence>
<dbReference type="GO" id="GO:0005886">
    <property type="term" value="C:plasma membrane"/>
    <property type="evidence" value="ECO:0007669"/>
    <property type="project" value="TreeGrafter"/>
</dbReference>
<dbReference type="SUPFAM" id="SSF52540">
    <property type="entry name" value="P-loop containing nucleoside triphosphate hydrolases"/>
    <property type="match status" value="1"/>
</dbReference>
<dbReference type="OrthoDB" id="9779872at2"/>
<keyword evidence="3 5" id="KW-0067">ATP-binding</keyword>
<dbReference type="SMART" id="SM00382">
    <property type="entry name" value="AAA"/>
    <property type="match status" value="1"/>
</dbReference>
<evidence type="ECO:0000313" key="5">
    <source>
        <dbReference type="EMBL" id="ANP89771.1"/>
    </source>
</evidence>
<proteinExistence type="predicted"/>
<dbReference type="Gene3D" id="3.40.50.300">
    <property type="entry name" value="P-loop containing nucleotide triphosphate hydrolases"/>
    <property type="match status" value="1"/>
</dbReference>
<dbReference type="InterPro" id="IPR032823">
    <property type="entry name" value="BCA_ABC_TP_C"/>
</dbReference>
<evidence type="ECO:0000313" key="6">
    <source>
        <dbReference type="Proteomes" id="UP000092691"/>
    </source>
</evidence>
<dbReference type="InterPro" id="IPR003439">
    <property type="entry name" value="ABC_transporter-like_ATP-bd"/>
</dbReference>
<dbReference type="AlphaFoldDB" id="A0A1B1CJ54"/>
<feature type="domain" description="ABC transporter" evidence="4">
    <location>
        <begin position="2"/>
        <end position="233"/>
    </location>
</feature>
<protein>
    <submittedName>
        <fullName evidence="5">Branched-chain amino acid ABC transporter ATP-binding protein</fullName>
    </submittedName>
</protein>
<name>A0A1B1CJ54_RHILE</name>
<dbReference type="EMBL" id="CP016287">
    <property type="protein sequence ID" value="ANP89771.1"/>
    <property type="molecule type" value="Genomic_DNA"/>
</dbReference>
<dbReference type="PROSITE" id="PS50893">
    <property type="entry name" value="ABC_TRANSPORTER_2"/>
    <property type="match status" value="1"/>
</dbReference>
<evidence type="ECO:0000256" key="1">
    <source>
        <dbReference type="ARBA" id="ARBA00022448"/>
    </source>
</evidence>
<dbReference type="PANTHER" id="PTHR45772">
    <property type="entry name" value="CONSERVED COMPONENT OF ABC TRANSPORTER FOR NATURAL AMINO ACIDS-RELATED"/>
    <property type="match status" value="1"/>
</dbReference>
<dbReference type="InterPro" id="IPR027417">
    <property type="entry name" value="P-loop_NTPase"/>
</dbReference>